<dbReference type="Pfam" id="PF02465">
    <property type="entry name" value="FliD_N"/>
    <property type="match status" value="1"/>
</dbReference>
<comment type="similarity">
    <text evidence="1 5">Belongs to the FliD family.</text>
</comment>
<dbReference type="InterPro" id="IPR010809">
    <property type="entry name" value="FliD_C"/>
</dbReference>
<proteinExistence type="inferred from homology"/>
<dbReference type="Pfam" id="PF07195">
    <property type="entry name" value="FliD_C"/>
    <property type="match status" value="1"/>
</dbReference>
<dbReference type="InterPro" id="IPR040026">
    <property type="entry name" value="FliD"/>
</dbReference>
<dbReference type="InterPro" id="IPR003481">
    <property type="entry name" value="FliD_N"/>
</dbReference>
<sequence length="616" mass="68056">MRMGGLASGMDTEQIMRDLMRAERMPVDNMVKQRQVVEWQMDAYREVNLKFNEFRNKMVDQFILTSQNLSAKQVTSSNSSLVSATASSSAGNVSLRLTEVNKLARAESNYSTAAISGESKIQTNQALKDQPFNGLTEEDWKSGVAKTQIVRVASPTNTVSFAAGVENLKAAEDTVVKVNGKEYKTVTAEDLQIEGGGTRALSANEVLVEQDGNGGKLTFADGVTVPSGAQVSVTYIQEGGENDVYTTSSITTFDRDGKEIKDTFVIKGTDTLSQVFQQINRSKVGVSAFYDSHGDQVSMTRKETGINNKEEAGAEMKFEGAFFTNALKLDETSANRQVAQNAEFTINGMKTERQTNTFTIDGVTITLKGTTTGAEQVSLNVSTNTDKVFDTIKGFVDDYNELLDFVNGKLGEERYRDYKPLSDEEREAISDKEAERWDERAQSGMLRNDQMIQSVMDRMRSDIYGMVSNNLGSDYNQLSAIGITTSRDYNDRGKLEINEDRLRQAIEADPAGVAAVFNSDGATSGEKGIIRRMRETLTSGIDNISTRAGGMGGKVANHQFTLGRQIESINDRISNFERRLQQVEDRYWRQFTAMEKAMHQANSQAESLFAQLYGGQ</sequence>
<keyword evidence="3" id="KW-0175">Coiled coil</keyword>
<protein>
    <recommendedName>
        <fullName evidence="5">Flagellar hook-associated protein 2</fullName>
        <shortName evidence="5">HAP2</shortName>
    </recommendedName>
    <alternativeName>
        <fullName evidence="5">Flagellar cap protein</fullName>
    </alternativeName>
</protein>
<evidence type="ECO:0000259" key="7">
    <source>
        <dbReference type="Pfam" id="PF07195"/>
    </source>
</evidence>
<dbReference type="PANTHER" id="PTHR30288:SF0">
    <property type="entry name" value="FLAGELLAR HOOK-ASSOCIATED PROTEIN 2"/>
    <property type="match status" value="1"/>
</dbReference>
<gene>
    <name evidence="8" type="primary">fliD</name>
    <name evidence="8" type="ORF">RYX56_07875</name>
</gene>
<comment type="subcellular location">
    <subcellularLocation>
        <location evidence="5">Secreted</location>
    </subcellularLocation>
    <subcellularLocation>
        <location evidence="5">Bacterial flagellum</location>
    </subcellularLocation>
</comment>
<evidence type="ECO:0000256" key="4">
    <source>
        <dbReference type="ARBA" id="ARBA00023143"/>
    </source>
</evidence>
<feature type="domain" description="Flagellar hook-associated protein 2 N-terminal" evidence="6">
    <location>
        <begin position="8"/>
        <end position="106"/>
    </location>
</feature>
<evidence type="ECO:0000313" key="8">
    <source>
        <dbReference type="EMBL" id="MDV2684284.1"/>
    </source>
</evidence>
<evidence type="ECO:0000256" key="3">
    <source>
        <dbReference type="ARBA" id="ARBA00023054"/>
    </source>
</evidence>
<reference evidence="8 9" key="1">
    <citation type="submission" date="2023-10" db="EMBL/GenBank/DDBJ databases">
        <title>Screening of Alkalihalobacillus lindianensis BZ-TG-R113 and Its Alleviation of Salt Stress on Rapeseed Growth.</title>
        <authorList>
            <person name="Zhao B."/>
            <person name="Guo T."/>
        </authorList>
    </citation>
    <scope>NUCLEOTIDE SEQUENCE [LARGE SCALE GENOMIC DNA]</scope>
    <source>
        <strain evidence="8 9">BZ-TG-R113</strain>
    </source>
</reference>
<dbReference type="EMBL" id="JAWJBA010000002">
    <property type="protein sequence ID" value="MDV2684284.1"/>
    <property type="molecule type" value="Genomic_DNA"/>
</dbReference>
<evidence type="ECO:0000313" key="9">
    <source>
        <dbReference type="Proteomes" id="UP001287282"/>
    </source>
</evidence>
<evidence type="ECO:0000256" key="2">
    <source>
        <dbReference type="ARBA" id="ARBA00011255"/>
    </source>
</evidence>
<keyword evidence="9" id="KW-1185">Reference proteome</keyword>
<dbReference type="PANTHER" id="PTHR30288">
    <property type="entry name" value="FLAGELLAR CAP/ASSEMBLY PROTEIN FLID"/>
    <property type="match status" value="1"/>
</dbReference>
<keyword evidence="4 5" id="KW-0975">Bacterial flagellum</keyword>
<evidence type="ECO:0000256" key="5">
    <source>
        <dbReference type="RuleBase" id="RU362066"/>
    </source>
</evidence>
<keyword evidence="8" id="KW-0969">Cilium</keyword>
<feature type="domain" description="Flagellar hook-associated protein 2 C-terminal" evidence="7">
    <location>
        <begin position="339"/>
        <end position="603"/>
    </location>
</feature>
<keyword evidence="8" id="KW-0282">Flagellum</keyword>
<name>A0ABU3XA20_9BACI</name>
<keyword evidence="5" id="KW-0964">Secreted</keyword>
<comment type="caution">
    <text evidence="8">The sequence shown here is derived from an EMBL/GenBank/DDBJ whole genome shotgun (WGS) entry which is preliminary data.</text>
</comment>
<evidence type="ECO:0000259" key="6">
    <source>
        <dbReference type="Pfam" id="PF02465"/>
    </source>
</evidence>
<comment type="function">
    <text evidence="5">Required for morphogenesis and for the elongation of the flagellar filament by facilitating polymerization of the flagellin monomers at the tip of growing filament. Forms a capping structure, which prevents flagellin subunits (transported through the central channel of the flagellum) from leaking out without polymerization at the distal end.</text>
</comment>
<accession>A0ABU3XA20</accession>
<comment type="subunit">
    <text evidence="2 5">Homopentamer.</text>
</comment>
<keyword evidence="8" id="KW-0966">Cell projection</keyword>
<organism evidence="8 9">
    <name type="scientific">Alkalihalophilus lindianensis</name>
    <dbReference type="NCBI Taxonomy" id="1630542"/>
    <lineage>
        <taxon>Bacteria</taxon>
        <taxon>Bacillati</taxon>
        <taxon>Bacillota</taxon>
        <taxon>Bacilli</taxon>
        <taxon>Bacillales</taxon>
        <taxon>Bacillaceae</taxon>
        <taxon>Alkalihalophilus</taxon>
    </lineage>
</organism>
<evidence type="ECO:0000256" key="1">
    <source>
        <dbReference type="ARBA" id="ARBA00009764"/>
    </source>
</evidence>
<dbReference type="Proteomes" id="UP001287282">
    <property type="component" value="Unassembled WGS sequence"/>
</dbReference>
<dbReference type="RefSeq" id="WP_317121523.1">
    <property type="nucleotide sequence ID" value="NZ_JAWJBA010000002.1"/>
</dbReference>